<dbReference type="RefSeq" id="WP_143871465.1">
    <property type="nucleotide sequence ID" value="NZ_CP041660.1"/>
</dbReference>
<dbReference type="NCBIfam" id="TIGR04219">
    <property type="entry name" value="OMP_w_GlyGly"/>
    <property type="match status" value="1"/>
</dbReference>
<feature type="chain" id="PRO_5047536640" evidence="1">
    <location>
        <begin position="25"/>
        <end position="262"/>
    </location>
</feature>
<reference evidence="2 3" key="1">
    <citation type="submission" date="2024-06" db="EMBL/GenBank/DDBJ databases">
        <authorList>
            <person name="Chen R.Y."/>
        </authorList>
    </citation>
    <scope>NUCLEOTIDE SEQUENCE [LARGE SCALE GENOMIC DNA]</scope>
    <source>
        <strain evidence="2 3">D2</strain>
    </source>
</reference>
<dbReference type="EMBL" id="JBELOE010000076">
    <property type="protein sequence ID" value="MER2490871.1"/>
    <property type="molecule type" value="Genomic_DNA"/>
</dbReference>
<accession>A0ABV1RDL8</accession>
<dbReference type="InterPro" id="IPR026387">
    <property type="entry name" value="OMP_w_GlyGly"/>
</dbReference>
<feature type="signal peptide" evidence="1">
    <location>
        <begin position="1"/>
        <end position="24"/>
    </location>
</feature>
<sequence length="262" mass="28253">MKSQSTLKLAIAAACLAASSTAHADMILGLYAGAQYWNIEPEGQFGTEQDDQETFNFDSTANASFYAALEHPIPLVPNLKVRHNQMDGLSGNGTVDGTFTFGGETYQSSTDVMVDADLTNTDYTLYYEIFDNGLVSFDFGVNVKHIDAIINAEGNTQSGTGNNRETATEEFSGYVPMGYVAAAIGLPLTGLSVYGDFSLLAIGDHSLSDYQVGVAYEFIDNLAVDMSVQAGYRSFALELDDLEGIYTDLDFAGFYAGLEVHF</sequence>
<dbReference type="Proteomes" id="UP001467690">
    <property type="component" value="Unassembled WGS sequence"/>
</dbReference>
<name>A0ABV1RDL8_9ALTE</name>
<proteinExistence type="predicted"/>
<evidence type="ECO:0000313" key="3">
    <source>
        <dbReference type="Proteomes" id="UP001467690"/>
    </source>
</evidence>
<comment type="caution">
    <text evidence="2">The sequence shown here is derived from an EMBL/GenBank/DDBJ whole genome shotgun (WGS) entry which is preliminary data.</text>
</comment>
<evidence type="ECO:0000313" key="2">
    <source>
        <dbReference type="EMBL" id="MER2490871.1"/>
    </source>
</evidence>
<keyword evidence="3" id="KW-1185">Reference proteome</keyword>
<gene>
    <name evidence="2" type="ORF">ABS311_03115</name>
</gene>
<keyword evidence="1" id="KW-0732">Signal</keyword>
<organism evidence="2 3">
    <name type="scientific">Catenovulum sediminis</name>
    <dbReference type="NCBI Taxonomy" id="1740262"/>
    <lineage>
        <taxon>Bacteria</taxon>
        <taxon>Pseudomonadati</taxon>
        <taxon>Pseudomonadota</taxon>
        <taxon>Gammaproteobacteria</taxon>
        <taxon>Alteromonadales</taxon>
        <taxon>Alteromonadaceae</taxon>
        <taxon>Catenovulum</taxon>
    </lineage>
</organism>
<evidence type="ECO:0000256" key="1">
    <source>
        <dbReference type="SAM" id="SignalP"/>
    </source>
</evidence>
<protein>
    <submittedName>
        <fullName evidence="2">TIGR04219 family outer membrane beta-barrel protein</fullName>
    </submittedName>
</protein>